<organism evidence="1 2">
    <name type="scientific">Pollutimonas bauzanensis</name>
    <dbReference type="NCBI Taxonomy" id="658167"/>
    <lineage>
        <taxon>Bacteria</taxon>
        <taxon>Pseudomonadati</taxon>
        <taxon>Pseudomonadota</taxon>
        <taxon>Betaproteobacteria</taxon>
        <taxon>Burkholderiales</taxon>
        <taxon>Alcaligenaceae</taxon>
        <taxon>Pollutimonas</taxon>
    </lineage>
</organism>
<evidence type="ECO:0000313" key="1">
    <source>
        <dbReference type="EMBL" id="SHI12066.1"/>
    </source>
</evidence>
<protein>
    <submittedName>
        <fullName evidence="1">Uncharacterized protein</fullName>
    </submittedName>
</protein>
<gene>
    <name evidence="1" type="ORF">SAMN04488135_109146</name>
</gene>
<dbReference type="Proteomes" id="UP000184226">
    <property type="component" value="Unassembled WGS sequence"/>
</dbReference>
<name>A0A1M5YJ71_9BURK</name>
<dbReference type="RefSeq" id="WP_245801305.1">
    <property type="nucleotide sequence ID" value="NZ_FQXE01000009.1"/>
</dbReference>
<keyword evidence="2" id="KW-1185">Reference proteome</keyword>
<dbReference type="EMBL" id="FQXE01000009">
    <property type="protein sequence ID" value="SHI12066.1"/>
    <property type="molecule type" value="Genomic_DNA"/>
</dbReference>
<evidence type="ECO:0000313" key="2">
    <source>
        <dbReference type="Proteomes" id="UP000184226"/>
    </source>
</evidence>
<sequence>MWNLTLDVLDTPFDHAPGGVYTPEFAKEGLAALTALVTLNRGFKYRRHATHWAVTVLGRLGAVSVETAHNPALDAEVGGDCVLGLNDELGLFDAPPGGEAAWELKNVGQFSPEHCKSQ</sequence>
<dbReference type="AlphaFoldDB" id="A0A1M5YJ71"/>
<accession>A0A1M5YJ71</accession>
<reference evidence="1 2" key="1">
    <citation type="submission" date="2016-11" db="EMBL/GenBank/DDBJ databases">
        <authorList>
            <person name="Jaros S."/>
            <person name="Januszkiewicz K."/>
            <person name="Wedrychowicz H."/>
        </authorList>
    </citation>
    <scope>NUCLEOTIDE SEQUENCE [LARGE SCALE GENOMIC DNA]</scope>
    <source>
        <strain evidence="1 2">CGMCC 1.10190</strain>
    </source>
</reference>
<proteinExistence type="predicted"/>